<dbReference type="OrthoDB" id="285301at2"/>
<evidence type="ECO:0008006" key="3">
    <source>
        <dbReference type="Google" id="ProtNLM"/>
    </source>
</evidence>
<proteinExistence type="predicted"/>
<dbReference type="eggNOG" id="ENOG5032SBG">
    <property type="taxonomic scope" value="Bacteria"/>
</dbReference>
<dbReference type="InterPro" id="IPR021146">
    <property type="entry name" value="Phage_gp6-like_head-tail"/>
</dbReference>
<dbReference type="CDD" id="cd08054">
    <property type="entry name" value="gp6"/>
    <property type="match status" value="1"/>
</dbReference>
<organism evidence="1 2">
    <name type="scientific">Planctopirus limnophila (strain ATCC 43296 / DSM 3776 / IFAM 1008 / Mu 290)</name>
    <name type="common">Planctomyces limnophilus</name>
    <dbReference type="NCBI Taxonomy" id="521674"/>
    <lineage>
        <taxon>Bacteria</taxon>
        <taxon>Pseudomonadati</taxon>
        <taxon>Planctomycetota</taxon>
        <taxon>Planctomycetia</taxon>
        <taxon>Planctomycetales</taxon>
        <taxon>Planctomycetaceae</taxon>
        <taxon>Planctopirus</taxon>
    </lineage>
</organism>
<dbReference type="AlphaFoldDB" id="D5SZE2"/>
<evidence type="ECO:0000313" key="2">
    <source>
        <dbReference type="Proteomes" id="UP000002220"/>
    </source>
</evidence>
<dbReference type="Proteomes" id="UP000002220">
    <property type="component" value="Plasmid pPLIM01"/>
</dbReference>
<dbReference type="NCBIfam" id="TIGR01560">
    <property type="entry name" value="put_DNA_pack"/>
    <property type="match status" value="2"/>
</dbReference>
<accession>D5SZE2</accession>
<evidence type="ECO:0000313" key="1">
    <source>
        <dbReference type="EMBL" id="ADG70062.1"/>
    </source>
</evidence>
<protein>
    <recommendedName>
        <fullName evidence="3">Phage gp6-like head-tail connector protein</fullName>
    </recommendedName>
</protein>
<sequence length="195" mass="22145">MKHHLTHGRVVTTIAPADEPITLADLKRQIRVDTSDEDDQLTAYIKAARELLEEHTERALVTQTRQLYLDRFPSCQTIEIPCTPVTSIESIEYIDPTGQLQELDPSSYVADLVSSPARIRPAYGRFWPAIRYQMNAVIVTFEAGQDVDEVPERAKQAIRLLAGHWYANRETVLIGTISKEVEFSFNALAGQLRWH</sequence>
<keyword evidence="1" id="KW-0614">Plasmid</keyword>
<keyword evidence="2" id="KW-1185">Reference proteome</keyword>
<geneLocation type="plasmid" evidence="1 2">
    <name>pPLIM01</name>
</geneLocation>
<dbReference type="InterPro" id="IPR011738">
    <property type="entry name" value="Phage_CHP"/>
</dbReference>
<dbReference type="Gene3D" id="1.10.3230.30">
    <property type="entry name" value="Phage gp6-like head-tail connector protein"/>
    <property type="match status" value="1"/>
</dbReference>
<dbReference type="NCBIfam" id="TIGR02215">
    <property type="entry name" value="phage_chp_gp8"/>
    <property type="match status" value="1"/>
</dbReference>
<dbReference type="KEGG" id="plm:Plim_4255"/>
<dbReference type="HOGENOM" id="CLU_085951_0_1_0"/>
<dbReference type="EMBL" id="CP001745">
    <property type="protein sequence ID" value="ADG70062.1"/>
    <property type="molecule type" value="Genomic_DNA"/>
</dbReference>
<dbReference type="RefSeq" id="WP_013112493.1">
    <property type="nucleotide sequence ID" value="NC_014149.1"/>
</dbReference>
<name>D5SZE2_PLAL2</name>
<gene>
    <name evidence="1" type="ordered locus">Plim_4255</name>
</gene>
<dbReference type="InterPro" id="IPR006450">
    <property type="entry name" value="Phage_HK97_gp6-like"/>
</dbReference>
<dbReference type="Pfam" id="PF05135">
    <property type="entry name" value="Phage_connect_1"/>
    <property type="match status" value="1"/>
</dbReference>
<reference evidence="1 2" key="1">
    <citation type="journal article" date="2010" name="Stand. Genomic Sci.">
        <title>Complete genome sequence of Planctomyces limnophilus type strain (Mu 290).</title>
        <authorList>
            <person name="Labutti K."/>
            <person name="Sikorski J."/>
            <person name="Schneider S."/>
            <person name="Nolan M."/>
            <person name="Lucas S."/>
            <person name="Glavina Del Rio T."/>
            <person name="Tice H."/>
            <person name="Cheng J.F."/>
            <person name="Goodwin L."/>
            <person name="Pitluck S."/>
            <person name="Liolios K."/>
            <person name="Ivanova N."/>
            <person name="Mavromatis K."/>
            <person name="Mikhailova N."/>
            <person name="Pati A."/>
            <person name="Chen A."/>
            <person name="Palaniappan K."/>
            <person name="Land M."/>
            <person name="Hauser L."/>
            <person name="Chang Y.J."/>
            <person name="Jeffries C.D."/>
            <person name="Tindall B.J."/>
            <person name="Rohde M."/>
            <person name="Goker M."/>
            <person name="Woyke T."/>
            <person name="Bristow J."/>
            <person name="Eisen J.A."/>
            <person name="Markowitz V."/>
            <person name="Hugenholtz P."/>
            <person name="Kyrpides N.C."/>
            <person name="Klenk H.P."/>
            <person name="Lapidus A."/>
        </authorList>
    </citation>
    <scope>NUCLEOTIDE SEQUENCE [LARGE SCALE GENOMIC DNA]</scope>
    <source>
        <strain evidence="2">ATCC 43296 / DSM 3776 / IFAM 1008 / 290</strain>
        <plasmid evidence="1 2">pPLIM01</plasmid>
    </source>
</reference>